<dbReference type="InterPro" id="IPR021911">
    <property type="entry name" value="ATAD3_N"/>
</dbReference>
<dbReference type="CDD" id="cd19512">
    <property type="entry name" value="RecA-like_ATAD3-like"/>
    <property type="match status" value="1"/>
</dbReference>
<dbReference type="GO" id="GO:0042645">
    <property type="term" value="C:mitochondrial nucleoid"/>
    <property type="evidence" value="ECO:0007669"/>
    <property type="project" value="UniProtKB-SubCell"/>
</dbReference>
<evidence type="ECO:0000256" key="3">
    <source>
        <dbReference type="ARBA" id="ARBA00022741"/>
    </source>
</evidence>
<keyword evidence="3" id="KW-0547">Nucleotide-binding</keyword>
<proteinExistence type="predicted"/>
<evidence type="ECO:0000313" key="13">
    <source>
        <dbReference type="Proteomes" id="UP000678499"/>
    </source>
</evidence>
<evidence type="ECO:0000256" key="2">
    <source>
        <dbReference type="ARBA" id="ARBA00004436"/>
    </source>
</evidence>
<feature type="domain" description="AAA+ ATPase" evidence="11">
    <location>
        <begin position="364"/>
        <end position="497"/>
    </location>
</feature>
<evidence type="ECO:0000256" key="10">
    <source>
        <dbReference type="SAM" id="MobiDB-lite"/>
    </source>
</evidence>
<reference evidence="12" key="1">
    <citation type="submission" date="2020-11" db="EMBL/GenBank/DDBJ databases">
        <authorList>
            <person name="Tran Van P."/>
        </authorList>
    </citation>
    <scope>NUCLEOTIDE SEQUENCE</scope>
</reference>
<evidence type="ECO:0000256" key="5">
    <source>
        <dbReference type="ARBA" id="ARBA00022840"/>
    </source>
</evidence>
<evidence type="ECO:0000256" key="4">
    <source>
        <dbReference type="ARBA" id="ARBA00022792"/>
    </source>
</evidence>
<dbReference type="GO" id="GO:0016887">
    <property type="term" value="F:ATP hydrolysis activity"/>
    <property type="evidence" value="ECO:0007669"/>
    <property type="project" value="InterPro"/>
</dbReference>
<dbReference type="InterPro" id="IPR003959">
    <property type="entry name" value="ATPase_AAA_core"/>
</dbReference>
<protein>
    <recommendedName>
        <fullName evidence="11">AAA+ ATPase domain-containing protein</fullName>
    </recommendedName>
</protein>
<feature type="region of interest" description="Disordered" evidence="10">
    <location>
        <begin position="189"/>
        <end position="210"/>
    </location>
</feature>
<keyword evidence="13" id="KW-1185">Reference proteome</keyword>
<feature type="compositionally biased region" description="Basic and acidic residues" evidence="10">
    <location>
        <begin position="189"/>
        <end position="207"/>
    </location>
</feature>
<keyword evidence="5" id="KW-0067">ATP-binding</keyword>
<evidence type="ECO:0000256" key="9">
    <source>
        <dbReference type="ARBA" id="ARBA00023271"/>
    </source>
</evidence>
<keyword evidence="8" id="KW-0472">Membrane</keyword>
<dbReference type="GO" id="GO:0005524">
    <property type="term" value="F:ATP binding"/>
    <property type="evidence" value="ECO:0007669"/>
    <property type="project" value="UniProtKB-KW"/>
</dbReference>
<organism evidence="12">
    <name type="scientific">Notodromas monacha</name>
    <dbReference type="NCBI Taxonomy" id="399045"/>
    <lineage>
        <taxon>Eukaryota</taxon>
        <taxon>Metazoa</taxon>
        <taxon>Ecdysozoa</taxon>
        <taxon>Arthropoda</taxon>
        <taxon>Crustacea</taxon>
        <taxon>Oligostraca</taxon>
        <taxon>Ostracoda</taxon>
        <taxon>Podocopa</taxon>
        <taxon>Podocopida</taxon>
        <taxon>Cypridocopina</taxon>
        <taxon>Cypridoidea</taxon>
        <taxon>Cyprididae</taxon>
        <taxon>Notodromas</taxon>
    </lineage>
</organism>
<dbReference type="SUPFAM" id="SSF52540">
    <property type="entry name" value="P-loop containing nucleoside triphosphate hydrolases"/>
    <property type="match status" value="1"/>
</dbReference>
<evidence type="ECO:0000256" key="1">
    <source>
        <dbReference type="ARBA" id="ARBA00004273"/>
    </source>
</evidence>
<dbReference type="EMBL" id="OA882069">
    <property type="protein sequence ID" value="CAD7272458.1"/>
    <property type="molecule type" value="Genomic_DNA"/>
</dbReference>
<dbReference type="Pfam" id="PF12037">
    <property type="entry name" value="ATAD3_N"/>
    <property type="match status" value="1"/>
</dbReference>
<evidence type="ECO:0000313" key="12">
    <source>
        <dbReference type="EMBL" id="CAD7272458.1"/>
    </source>
</evidence>
<dbReference type="InterPro" id="IPR027417">
    <property type="entry name" value="P-loop_NTPase"/>
</dbReference>
<feature type="region of interest" description="Disordered" evidence="10">
    <location>
        <begin position="1"/>
        <end position="42"/>
    </location>
</feature>
<name>A0A7R9BF09_9CRUS</name>
<keyword evidence="4" id="KW-0999">Mitochondrion inner membrane</keyword>
<comment type="subcellular location">
    <subcellularLocation>
        <location evidence="1">Mitochondrion inner membrane</location>
    </subcellularLocation>
    <subcellularLocation>
        <location evidence="2">Mitochondrion matrix</location>
        <location evidence="2">Mitochondrion nucleoid</location>
    </subcellularLocation>
</comment>
<dbReference type="InterPro" id="IPR003593">
    <property type="entry name" value="AAA+_ATPase"/>
</dbReference>
<feature type="compositionally biased region" description="Basic and acidic residues" evidence="10">
    <location>
        <begin position="117"/>
        <end position="135"/>
    </location>
</feature>
<dbReference type="Proteomes" id="UP000678499">
    <property type="component" value="Unassembled WGS sequence"/>
</dbReference>
<dbReference type="PANTHER" id="PTHR23075">
    <property type="entry name" value="PUTATIVE ATP-ASE"/>
    <property type="match status" value="1"/>
</dbReference>
<evidence type="ECO:0000256" key="7">
    <source>
        <dbReference type="ARBA" id="ARBA00023128"/>
    </source>
</evidence>
<accession>A0A7R9BF09</accession>
<dbReference type="FunFam" id="3.40.50.300:FF:000470">
    <property type="entry name" value="ATPase family, AAA domain containing 3A"/>
    <property type="match status" value="1"/>
</dbReference>
<feature type="region of interest" description="Disordered" evidence="10">
    <location>
        <begin position="117"/>
        <end position="144"/>
    </location>
</feature>
<dbReference type="SMART" id="SM00382">
    <property type="entry name" value="AAA"/>
    <property type="match status" value="1"/>
</dbReference>
<dbReference type="OrthoDB" id="199596at2759"/>
<dbReference type="EMBL" id="CAJPEX010000032">
    <property type="protein sequence ID" value="CAG0912610.1"/>
    <property type="molecule type" value="Genomic_DNA"/>
</dbReference>
<keyword evidence="7" id="KW-0496">Mitochondrion</keyword>
<dbReference type="GO" id="GO:0007005">
    <property type="term" value="P:mitochondrion organization"/>
    <property type="evidence" value="ECO:0007669"/>
    <property type="project" value="TreeGrafter"/>
</dbReference>
<evidence type="ECO:0000256" key="6">
    <source>
        <dbReference type="ARBA" id="ARBA00023054"/>
    </source>
</evidence>
<dbReference type="GO" id="GO:0005743">
    <property type="term" value="C:mitochondrial inner membrane"/>
    <property type="evidence" value="ECO:0007669"/>
    <property type="project" value="UniProtKB-SubCell"/>
</dbReference>
<dbReference type="PANTHER" id="PTHR23075:SF0">
    <property type="entry name" value="ATPASE FAMILY AAA DOMAIN-CONTAINING PROTEIN 3"/>
    <property type="match status" value="1"/>
</dbReference>
<gene>
    <name evidence="12" type="ORF">NMOB1V02_LOCUS388</name>
</gene>
<evidence type="ECO:0000256" key="8">
    <source>
        <dbReference type="ARBA" id="ARBA00023136"/>
    </source>
</evidence>
<dbReference type="AlphaFoldDB" id="A0A7R9BF09"/>
<dbReference type="Gene3D" id="3.40.50.300">
    <property type="entry name" value="P-loop containing nucleotide triphosphate hydrolases"/>
    <property type="match status" value="1"/>
</dbReference>
<keyword evidence="6" id="KW-0175">Coiled coil</keyword>
<keyword evidence="9" id="KW-1135">Mitochondrion nucleoid</keyword>
<dbReference type="GO" id="GO:0008270">
    <property type="term" value="F:zinc ion binding"/>
    <property type="evidence" value="ECO:0007669"/>
    <property type="project" value="TreeGrafter"/>
</dbReference>
<evidence type="ECO:0000259" key="11">
    <source>
        <dbReference type="SMART" id="SM00382"/>
    </source>
</evidence>
<sequence length="634" mass="69953">MSWLLGSRFKATPPAEGGDGGEGIMGQPPAGSGSPGGGGGAAAVAAAAAAKKSAMEAYTFDSGALERAAQAAKELEKSAHAKQALELSKMQESTRQAELQTRAKEFEAAIEQMKLDTKRVEAEERRKTLAEETKQHQQRAQYQDQLTRRRYEDQLVQQQRQQEEQLRLQEESVKKQEAMRRATLERELELRAESDSRRAKAEQEAKGKVARANHDLTMSEIKLQAEERRKTILESISTASSAFGAGFQSFVSDWDKVMTAAAGVSVLAFGVYAARMGTGVAGRFVESRLGKPSLVRDTSRLSLTDAIRHPVLTARQRLVPRIAFWRKSWGAQDALSGVVLEPRLEERLRDIAIATRNTKQNRGVYRNVLMHGPPGTGKTLFAKKLAAHSSMDFAILTGGDVAPMGRDGVTAIHKVFDWASTSRRGLILFVDEADAFLRKRSSEHISEDLRAALNAFLYRTGDQSDKFMLVLASNTPEQFDWAVNDRLDEMVEFSLPGRDERERLVRLYFDKFILQPATGGGGSSAKRRLKIDQFDYGALCSKVADATQGMSGREIAKLAVAWQASAYASESGVLTEEMIMNKASIEFVNDAAQQHKQKVFWRDDREKAEFKSLRYRSPGLSAAEAATTPAPVTA</sequence>
<dbReference type="Pfam" id="PF00004">
    <property type="entry name" value="AAA"/>
    <property type="match status" value="1"/>
</dbReference>